<feature type="transmembrane region" description="Helical" evidence="1">
    <location>
        <begin position="125"/>
        <end position="147"/>
    </location>
</feature>
<accession>A0A0D8JHC1</accession>
<feature type="transmembrane region" description="Helical" evidence="1">
    <location>
        <begin position="85"/>
        <end position="104"/>
    </location>
</feature>
<evidence type="ECO:0000256" key="1">
    <source>
        <dbReference type="SAM" id="Phobius"/>
    </source>
</evidence>
<keyword evidence="1" id="KW-0472">Membrane</keyword>
<keyword evidence="1" id="KW-1133">Transmembrane helix</keyword>
<gene>
    <name evidence="2" type="ORF">LH29_07570</name>
</gene>
<keyword evidence="1" id="KW-0812">Transmembrane</keyword>
<feature type="transmembrane region" description="Helical" evidence="1">
    <location>
        <begin position="61"/>
        <end position="79"/>
    </location>
</feature>
<organism evidence="2 3">
    <name type="scientific">Draconibacterium sediminis</name>
    <dbReference type="NCBI Taxonomy" id="1544798"/>
    <lineage>
        <taxon>Bacteria</taxon>
        <taxon>Pseudomonadati</taxon>
        <taxon>Bacteroidota</taxon>
        <taxon>Bacteroidia</taxon>
        <taxon>Marinilabiliales</taxon>
        <taxon>Prolixibacteraceae</taxon>
        <taxon>Draconibacterium</taxon>
    </lineage>
</organism>
<dbReference type="Proteomes" id="UP000032544">
    <property type="component" value="Unassembled WGS sequence"/>
</dbReference>
<reference evidence="2 3" key="1">
    <citation type="submission" date="2014-09" db="EMBL/GenBank/DDBJ databases">
        <title>Draft Genome Sequence of Draconibacterium sp. JN14CK-3.</title>
        <authorList>
            <person name="Dong C."/>
            <person name="Lai Q."/>
            <person name="Shao Z."/>
        </authorList>
    </citation>
    <scope>NUCLEOTIDE SEQUENCE [LARGE SCALE GENOMIC DNA]</scope>
    <source>
        <strain evidence="2 3">JN14CK-3</strain>
    </source>
</reference>
<evidence type="ECO:0000313" key="3">
    <source>
        <dbReference type="Proteomes" id="UP000032544"/>
    </source>
</evidence>
<dbReference type="AlphaFoldDB" id="A0A0D8JHC1"/>
<proteinExistence type="predicted"/>
<comment type="caution">
    <text evidence="2">The sequence shown here is derived from an EMBL/GenBank/DDBJ whole genome shotgun (WGS) entry which is preliminary data.</text>
</comment>
<sequence length="150" mass="17144">MLTQYVLLAVFGIAMAHFEGVVVVYLRKAIGLLDADSEAGNKELLEKIPKRTIKIEMTREAATIIMLVTLALLVGNSWLDRVMVFLWTFAFWDLFYYVSLYVVIKWPTRLTTIDVLFLIPRPWIAPVWFPVGISTLTIICIAVFYLLPGM</sequence>
<dbReference type="EMBL" id="JRHC01000001">
    <property type="protein sequence ID" value="KJF45233.1"/>
    <property type="molecule type" value="Genomic_DNA"/>
</dbReference>
<feature type="transmembrane region" description="Helical" evidence="1">
    <location>
        <begin position="6"/>
        <end position="26"/>
    </location>
</feature>
<dbReference type="OrthoDB" id="9797929at2"/>
<dbReference type="STRING" id="1544798.LH29_07570"/>
<evidence type="ECO:0000313" key="2">
    <source>
        <dbReference type="EMBL" id="KJF45233.1"/>
    </source>
</evidence>
<keyword evidence="3" id="KW-1185">Reference proteome</keyword>
<name>A0A0D8JHC1_9BACT</name>
<protein>
    <submittedName>
        <fullName evidence="2">Uncharacterized protein</fullName>
    </submittedName>
</protein>
<dbReference type="RefSeq" id="WP_045027225.1">
    <property type="nucleotide sequence ID" value="NZ_JRHC01000001.1"/>
</dbReference>